<name>A0ACC1L5F2_9FUNG</name>
<organism evidence="1 2">
    <name type="scientific">Coemansia helicoidea</name>
    <dbReference type="NCBI Taxonomy" id="1286919"/>
    <lineage>
        <taxon>Eukaryota</taxon>
        <taxon>Fungi</taxon>
        <taxon>Fungi incertae sedis</taxon>
        <taxon>Zoopagomycota</taxon>
        <taxon>Kickxellomycotina</taxon>
        <taxon>Kickxellomycetes</taxon>
        <taxon>Kickxellales</taxon>
        <taxon>Kickxellaceae</taxon>
        <taxon>Coemansia</taxon>
    </lineage>
</organism>
<gene>
    <name evidence="1" type="ORF">H4R21_002859</name>
</gene>
<accession>A0ACC1L5F2</accession>
<keyword evidence="2" id="KW-1185">Reference proteome</keyword>
<protein>
    <submittedName>
        <fullName evidence="1">Uncharacterized protein</fullName>
    </submittedName>
</protein>
<proteinExistence type="predicted"/>
<reference evidence="1" key="1">
    <citation type="submission" date="2022-07" db="EMBL/GenBank/DDBJ databases">
        <title>Phylogenomic reconstructions and comparative analyses of Kickxellomycotina fungi.</title>
        <authorList>
            <person name="Reynolds N.K."/>
            <person name="Stajich J.E."/>
            <person name="Barry K."/>
            <person name="Grigoriev I.V."/>
            <person name="Crous P."/>
            <person name="Smith M.E."/>
        </authorList>
    </citation>
    <scope>NUCLEOTIDE SEQUENCE</scope>
    <source>
        <strain evidence="1">BCRC 34780</strain>
    </source>
</reference>
<sequence>MKEAGSATTGATKLTEQQQAVVDMFSDDEGSASHGGNGTEEAGGAENLADGVLLGDNSGGSQQSDGAAQFMDEESAENYRRILAKRRGTRPGIVSQTSSDDLPDDPLGPAQQPRSSHARKRLRVSESESNEEELSVLDRRAVIPQRLRTRPAVSAARTRIEEARRSVHRPVCDSSSDSDTMPAAGDALCVGGAEAARKPARPHHDMPETDSEPEKTKPCAVLVIRDSSDDDDDFVSDPDDLPSRPLQPNKPAPHSAEVDRFLSTFEPTRALQMMQKSGSPGSPRHSQDLDSDLADFIVDDDDDVGDAGRGGGDSGHAGGFGVDLDGEDSSGGAGVGSDHPAGPAFTLDRPQGAMALMPEEFSQLDLPTSFKIYVQYLVYWIANDWSKPELSHDNARYFYLAYITVARVIDSIEQSLVASSAWVDDFRVDLNRFPEYSATGIASVPGCEACHFRQNRTATFCVTLSGTPYSRLELAPPRSVEYLASSEADSDTADVAGDDGAGSMTAMYKVGRTCKQRSELCHELHHYFYHLAHYVDIALLPALSKEGANDQSDLNPDDLVSTLEEEGVIDRLFHDFKSLLTRAKAGFTT</sequence>
<dbReference type="Proteomes" id="UP001140087">
    <property type="component" value="Unassembled WGS sequence"/>
</dbReference>
<dbReference type="EMBL" id="JANBUN010000806">
    <property type="protein sequence ID" value="KAJ2801245.1"/>
    <property type="molecule type" value="Genomic_DNA"/>
</dbReference>
<comment type="caution">
    <text evidence="1">The sequence shown here is derived from an EMBL/GenBank/DDBJ whole genome shotgun (WGS) entry which is preliminary data.</text>
</comment>
<evidence type="ECO:0000313" key="1">
    <source>
        <dbReference type="EMBL" id="KAJ2801245.1"/>
    </source>
</evidence>
<evidence type="ECO:0000313" key="2">
    <source>
        <dbReference type="Proteomes" id="UP001140087"/>
    </source>
</evidence>